<dbReference type="EMBL" id="SRYW01000002">
    <property type="protein sequence ID" value="TGY36488.1"/>
    <property type="molecule type" value="Genomic_DNA"/>
</dbReference>
<feature type="transmembrane region" description="Helical" evidence="1">
    <location>
        <begin position="57"/>
        <end position="80"/>
    </location>
</feature>
<evidence type="ECO:0000313" key="3">
    <source>
        <dbReference type="Proteomes" id="UP000306631"/>
    </source>
</evidence>
<dbReference type="Proteomes" id="UP000306631">
    <property type="component" value="Unassembled WGS sequence"/>
</dbReference>
<reference evidence="2 3" key="1">
    <citation type="submission" date="2019-04" db="EMBL/GenBank/DDBJ databases">
        <title>Microbes associate with the intestines of laboratory mice.</title>
        <authorList>
            <person name="Navarre W."/>
            <person name="Wong E."/>
            <person name="Huang K."/>
            <person name="Tropini C."/>
            <person name="Ng K."/>
            <person name="Yu B."/>
        </authorList>
    </citation>
    <scope>NUCLEOTIDE SEQUENCE [LARGE SCALE GENOMIC DNA]</scope>
    <source>
        <strain evidence="2 3">NM62_B4-13</strain>
    </source>
</reference>
<keyword evidence="1" id="KW-1133">Transmembrane helix</keyword>
<accession>A0A4S2D4J6</accession>
<keyword evidence="1" id="KW-0812">Transmembrane</keyword>
<evidence type="ECO:0000256" key="1">
    <source>
        <dbReference type="SAM" id="Phobius"/>
    </source>
</evidence>
<keyword evidence="1" id="KW-0472">Membrane</keyword>
<evidence type="ECO:0008006" key="4">
    <source>
        <dbReference type="Google" id="ProtNLM"/>
    </source>
</evidence>
<dbReference type="OrthoDB" id="6065080at2"/>
<name>A0A4S2D4J6_STEMA</name>
<gene>
    <name evidence="2" type="ORF">E5352_03060</name>
</gene>
<sequence length="110" mass="12220">MTHMESADRITLDDLSDVRKAVAVMRSRSILAAAAGGPIFSALLATAWLWLHPGGVSVAVVLAVVSYLLFGLPLLVRWILHWRRIHQRLTDVEVRVNAGETVYGSEVRFR</sequence>
<dbReference type="AlphaFoldDB" id="A0A4S2D4J6"/>
<comment type="caution">
    <text evidence="2">The sequence shown here is derived from an EMBL/GenBank/DDBJ whole genome shotgun (WGS) entry which is preliminary data.</text>
</comment>
<dbReference type="RefSeq" id="WP_136003271.1">
    <property type="nucleotide sequence ID" value="NZ_SRYW01000002.1"/>
</dbReference>
<proteinExistence type="predicted"/>
<evidence type="ECO:0000313" key="2">
    <source>
        <dbReference type="EMBL" id="TGY36488.1"/>
    </source>
</evidence>
<organism evidence="2 3">
    <name type="scientific">Stenotrophomonas maltophilia</name>
    <name type="common">Pseudomonas maltophilia</name>
    <name type="synonym">Xanthomonas maltophilia</name>
    <dbReference type="NCBI Taxonomy" id="40324"/>
    <lineage>
        <taxon>Bacteria</taxon>
        <taxon>Pseudomonadati</taxon>
        <taxon>Pseudomonadota</taxon>
        <taxon>Gammaproteobacteria</taxon>
        <taxon>Lysobacterales</taxon>
        <taxon>Lysobacteraceae</taxon>
        <taxon>Stenotrophomonas</taxon>
        <taxon>Stenotrophomonas maltophilia group</taxon>
    </lineage>
</organism>
<protein>
    <recommendedName>
        <fullName evidence="4">DUF304 domain-containing protein</fullName>
    </recommendedName>
</protein>
<feature type="transmembrane region" description="Helical" evidence="1">
    <location>
        <begin position="29"/>
        <end position="51"/>
    </location>
</feature>